<evidence type="ECO:0000313" key="1">
    <source>
        <dbReference type="EMBL" id="CAB4017288.1"/>
    </source>
</evidence>
<comment type="caution">
    <text evidence="1">The sequence shown here is derived from an EMBL/GenBank/DDBJ whole genome shotgun (WGS) entry which is preliminary data.</text>
</comment>
<dbReference type="AlphaFoldDB" id="A0A6S7K9X8"/>
<sequence>MFCRATPCDEELEVYDVLRRNLYAKGDRERMVTLLYAEHIFTFESYMYAVEKHLDLERAVLSLDVILTSVRCARKHIASRFLIKWIPSNHMGRVCRESMGCTMPRYTTGCRHGYFEQHSRM</sequence>
<proteinExistence type="predicted"/>
<dbReference type="EMBL" id="CACRXK020009478">
    <property type="protein sequence ID" value="CAB4017288.1"/>
    <property type="molecule type" value="Genomic_DNA"/>
</dbReference>
<accession>A0A6S7K9X8</accession>
<evidence type="ECO:0000313" key="2">
    <source>
        <dbReference type="Proteomes" id="UP001152795"/>
    </source>
</evidence>
<keyword evidence="2" id="KW-1185">Reference proteome</keyword>
<feature type="non-terminal residue" evidence="1">
    <location>
        <position position="121"/>
    </location>
</feature>
<protein>
    <submittedName>
        <fullName evidence="1">Uncharacterized protein</fullName>
    </submittedName>
</protein>
<organism evidence="1 2">
    <name type="scientific">Paramuricea clavata</name>
    <name type="common">Red gorgonian</name>
    <name type="synonym">Violescent sea-whip</name>
    <dbReference type="NCBI Taxonomy" id="317549"/>
    <lineage>
        <taxon>Eukaryota</taxon>
        <taxon>Metazoa</taxon>
        <taxon>Cnidaria</taxon>
        <taxon>Anthozoa</taxon>
        <taxon>Octocorallia</taxon>
        <taxon>Malacalcyonacea</taxon>
        <taxon>Plexauridae</taxon>
        <taxon>Paramuricea</taxon>
    </lineage>
</organism>
<reference evidence="1" key="1">
    <citation type="submission" date="2020-04" db="EMBL/GenBank/DDBJ databases">
        <authorList>
            <person name="Alioto T."/>
            <person name="Alioto T."/>
            <person name="Gomez Garrido J."/>
        </authorList>
    </citation>
    <scope>NUCLEOTIDE SEQUENCE</scope>
    <source>
        <strain evidence="1">A484AB</strain>
    </source>
</reference>
<name>A0A6S7K9X8_PARCT</name>
<gene>
    <name evidence="1" type="ORF">PACLA_8A064061</name>
</gene>
<dbReference type="Proteomes" id="UP001152795">
    <property type="component" value="Unassembled WGS sequence"/>
</dbReference>